<sequence>MHGKGMEWWGAAYEPFHIVLNDYGIADIVLTQHAKSRYADRVAQEDDGNGDVTAWIWQCLKQNRVRTFSHSEYNAYLIDNDTVIVVDFRQLEGVTSLSGEPLYVMVVVSFLGRISATPQLRDLKKYYSWLRHSRRMKLMKKRRRRK</sequence>
<dbReference type="HOGENOM" id="CLU_1784988_0_0_9"/>
<dbReference type="Proteomes" id="UP000029518">
    <property type="component" value="Chromosome"/>
</dbReference>
<evidence type="ECO:0000313" key="1">
    <source>
        <dbReference type="EMBL" id="AIQ58192.1"/>
    </source>
</evidence>
<dbReference type="EMBL" id="CP009285">
    <property type="protein sequence ID" value="AIQ58192.1"/>
    <property type="molecule type" value="Genomic_DNA"/>
</dbReference>
<keyword evidence="2" id="KW-1185">Reference proteome</keyword>
<proteinExistence type="predicted"/>
<dbReference type="OrthoDB" id="2646088at2"/>
<dbReference type="RefSeq" id="WP_042212881.1">
    <property type="nucleotide sequence ID" value="NZ_CP009285.1"/>
</dbReference>
<dbReference type="KEGG" id="pbd:PBOR_15585"/>
<reference evidence="1" key="1">
    <citation type="submission" date="2014-08" db="EMBL/GenBank/DDBJ databases">
        <title>Comparative genomics of the Paenibacillus odorifer group.</title>
        <authorList>
            <person name="den Bakker H.C."/>
            <person name="Tsai Y.-C.Y.-C."/>
            <person name="Martin N."/>
            <person name="Korlach J."/>
            <person name="Wiedmann M."/>
        </authorList>
    </citation>
    <scope>NUCLEOTIDE SEQUENCE [LARGE SCALE GENOMIC DNA]</scope>
    <source>
        <strain evidence="1">DSM 13188</strain>
    </source>
</reference>
<name>A0A089LBI5_PAEBO</name>
<protein>
    <submittedName>
        <fullName evidence="1">Periplasmic protein</fullName>
    </submittedName>
</protein>
<organism evidence="1 2">
    <name type="scientific">Paenibacillus borealis</name>
    <dbReference type="NCBI Taxonomy" id="160799"/>
    <lineage>
        <taxon>Bacteria</taxon>
        <taxon>Bacillati</taxon>
        <taxon>Bacillota</taxon>
        <taxon>Bacilli</taxon>
        <taxon>Bacillales</taxon>
        <taxon>Paenibacillaceae</taxon>
        <taxon>Paenibacillus</taxon>
    </lineage>
</organism>
<dbReference type="AlphaFoldDB" id="A0A089LBI5"/>
<evidence type="ECO:0000313" key="2">
    <source>
        <dbReference type="Proteomes" id="UP000029518"/>
    </source>
</evidence>
<accession>A0A089LBI5</accession>
<gene>
    <name evidence="1" type="ORF">PBOR_15585</name>
</gene>